<keyword evidence="1" id="KW-1133">Transmembrane helix</keyword>
<organism evidence="2 3">
    <name type="scientific">Homarus americanus</name>
    <name type="common">American lobster</name>
    <dbReference type="NCBI Taxonomy" id="6706"/>
    <lineage>
        <taxon>Eukaryota</taxon>
        <taxon>Metazoa</taxon>
        <taxon>Ecdysozoa</taxon>
        <taxon>Arthropoda</taxon>
        <taxon>Crustacea</taxon>
        <taxon>Multicrustacea</taxon>
        <taxon>Malacostraca</taxon>
        <taxon>Eumalacostraca</taxon>
        <taxon>Eucarida</taxon>
        <taxon>Decapoda</taxon>
        <taxon>Pleocyemata</taxon>
        <taxon>Astacidea</taxon>
        <taxon>Nephropoidea</taxon>
        <taxon>Nephropidae</taxon>
        <taxon>Homarus</taxon>
    </lineage>
</organism>
<gene>
    <name evidence="2" type="ORF">Hamer_G011500</name>
</gene>
<protein>
    <submittedName>
        <fullName evidence="2">Uncharacterized protein</fullName>
    </submittedName>
</protein>
<evidence type="ECO:0000313" key="2">
    <source>
        <dbReference type="EMBL" id="KAG7158816.1"/>
    </source>
</evidence>
<comment type="caution">
    <text evidence="2">The sequence shown here is derived from an EMBL/GenBank/DDBJ whole genome shotgun (WGS) entry which is preliminary data.</text>
</comment>
<reference evidence="2" key="1">
    <citation type="journal article" date="2021" name="Sci. Adv.">
        <title>The American lobster genome reveals insights on longevity, neural, and immune adaptations.</title>
        <authorList>
            <person name="Polinski J.M."/>
            <person name="Zimin A.V."/>
            <person name="Clark K.F."/>
            <person name="Kohn A.B."/>
            <person name="Sadowski N."/>
            <person name="Timp W."/>
            <person name="Ptitsyn A."/>
            <person name="Khanna P."/>
            <person name="Romanova D.Y."/>
            <person name="Williams P."/>
            <person name="Greenwood S.J."/>
            <person name="Moroz L.L."/>
            <person name="Walt D.R."/>
            <person name="Bodnar A.G."/>
        </authorList>
    </citation>
    <scope>NUCLEOTIDE SEQUENCE</scope>
    <source>
        <strain evidence="2">GMGI-L3</strain>
    </source>
</reference>
<name>A0A8J5JMH4_HOMAM</name>
<dbReference type="EMBL" id="JAHLQT010034478">
    <property type="protein sequence ID" value="KAG7158816.1"/>
    <property type="molecule type" value="Genomic_DNA"/>
</dbReference>
<dbReference type="AlphaFoldDB" id="A0A8J5JMH4"/>
<dbReference type="Proteomes" id="UP000747542">
    <property type="component" value="Unassembled WGS sequence"/>
</dbReference>
<evidence type="ECO:0000256" key="1">
    <source>
        <dbReference type="SAM" id="Phobius"/>
    </source>
</evidence>
<sequence>MANINLANILSSKLMYSFLLFRYITTFGLHTHIINLDLYP</sequence>
<proteinExistence type="predicted"/>
<accession>A0A8J5JMH4</accession>
<feature type="transmembrane region" description="Helical" evidence="1">
    <location>
        <begin position="20"/>
        <end position="39"/>
    </location>
</feature>
<keyword evidence="1" id="KW-0472">Membrane</keyword>
<keyword evidence="1" id="KW-0812">Transmembrane</keyword>
<keyword evidence="3" id="KW-1185">Reference proteome</keyword>
<evidence type="ECO:0000313" key="3">
    <source>
        <dbReference type="Proteomes" id="UP000747542"/>
    </source>
</evidence>